<protein>
    <recommendedName>
        <fullName evidence="3">Peptidase S1 domain-containing protein</fullName>
    </recommendedName>
</protein>
<dbReference type="AlphaFoldDB" id="G1XMP5"/>
<gene>
    <name evidence="1" type="ORF">AOL_s00169g98</name>
</gene>
<comment type="caution">
    <text evidence="1">The sequence shown here is derived from an EMBL/GenBank/DDBJ whole genome shotgun (WGS) entry which is preliminary data.</text>
</comment>
<dbReference type="RefSeq" id="XP_011125757.1">
    <property type="nucleotide sequence ID" value="XM_011127455.1"/>
</dbReference>
<reference evidence="1 2" key="1">
    <citation type="journal article" date="2011" name="PLoS Pathog.">
        <title>Genomic and proteomic analyses of the fungus Arthrobotrys oligospora provide insights into nematode-trap formation.</title>
        <authorList>
            <person name="Yang J."/>
            <person name="Wang L."/>
            <person name="Ji X."/>
            <person name="Feng Y."/>
            <person name="Li X."/>
            <person name="Zou C."/>
            <person name="Xu J."/>
            <person name="Ren Y."/>
            <person name="Mi Q."/>
            <person name="Wu J."/>
            <person name="Liu S."/>
            <person name="Liu Y."/>
            <person name="Huang X."/>
            <person name="Wang H."/>
            <person name="Niu X."/>
            <person name="Li J."/>
            <person name="Liang L."/>
            <person name="Luo Y."/>
            <person name="Ji K."/>
            <person name="Zhou W."/>
            <person name="Yu Z."/>
            <person name="Li G."/>
            <person name="Liu Y."/>
            <person name="Li L."/>
            <person name="Qiao M."/>
            <person name="Feng L."/>
            <person name="Zhang K.-Q."/>
        </authorList>
    </citation>
    <scope>NUCLEOTIDE SEQUENCE [LARGE SCALE GENOMIC DNA]</scope>
    <source>
        <strain evidence="2">ATCC 24927 / CBS 115.81 / DSM 1491</strain>
    </source>
</reference>
<keyword evidence="2" id="KW-1185">Reference proteome</keyword>
<evidence type="ECO:0000313" key="1">
    <source>
        <dbReference type="EMBL" id="EGX45492.1"/>
    </source>
</evidence>
<dbReference type="InParanoid" id="G1XMP5"/>
<dbReference type="EMBL" id="ADOT01000259">
    <property type="protein sequence ID" value="EGX45492.1"/>
    <property type="molecule type" value="Genomic_DNA"/>
</dbReference>
<proteinExistence type="predicted"/>
<organism evidence="1 2">
    <name type="scientific">Arthrobotrys oligospora (strain ATCC 24927 / CBS 115.81 / DSM 1491)</name>
    <name type="common">Nematode-trapping fungus</name>
    <name type="synonym">Didymozoophaga oligospora</name>
    <dbReference type="NCBI Taxonomy" id="756982"/>
    <lineage>
        <taxon>Eukaryota</taxon>
        <taxon>Fungi</taxon>
        <taxon>Dikarya</taxon>
        <taxon>Ascomycota</taxon>
        <taxon>Pezizomycotina</taxon>
        <taxon>Orbiliomycetes</taxon>
        <taxon>Orbiliales</taxon>
        <taxon>Orbiliaceae</taxon>
        <taxon>Orbilia</taxon>
        <taxon>Orbilia oligospora</taxon>
    </lineage>
</organism>
<dbReference type="GeneID" id="22896915"/>
<dbReference type="InterPro" id="IPR009003">
    <property type="entry name" value="Peptidase_S1_PA"/>
</dbReference>
<evidence type="ECO:0008006" key="3">
    <source>
        <dbReference type="Google" id="ProtNLM"/>
    </source>
</evidence>
<dbReference type="STRING" id="756982.G1XMP5"/>
<dbReference type="Proteomes" id="UP000008784">
    <property type="component" value="Unassembled WGS sequence"/>
</dbReference>
<dbReference type="OrthoDB" id="5411910at2759"/>
<sequence>MSEFADCCLHDSAFDPKNGDIEVVQPPCGGHIDTVEAYAAQTTSAEENLEALKNRFKPNNSIDWAMFKISGERSVLNMIHGVDHEKGFGSWSSLSTARVKFQGTAGPVEDGSVVKISRNTDVTFGIISGVKDGVNLKENRGGTIEWCVVGKNGADFSAAGGSGSLVFNERFQVVGLLTAGCDSVGRITYMTPINIGLQNTLVNTMRDLKF</sequence>
<accession>G1XMP5</accession>
<name>G1XMP5_ARTOA</name>
<dbReference type="HOGENOM" id="CLU_1309836_0_0_1"/>
<evidence type="ECO:0000313" key="2">
    <source>
        <dbReference type="Proteomes" id="UP000008784"/>
    </source>
</evidence>
<dbReference type="SUPFAM" id="SSF50494">
    <property type="entry name" value="Trypsin-like serine proteases"/>
    <property type="match status" value="1"/>
</dbReference>